<evidence type="ECO:0000313" key="2">
    <source>
        <dbReference type="EMBL" id="TWH63870.1"/>
    </source>
</evidence>
<dbReference type="EMBL" id="VLKG01000017">
    <property type="protein sequence ID" value="TWH63870.1"/>
    <property type="molecule type" value="Genomic_DNA"/>
</dbReference>
<dbReference type="InterPro" id="IPR001387">
    <property type="entry name" value="Cro/C1-type_HTH"/>
</dbReference>
<dbReference type="Proteomes" id="UP000319627">
    <property type="component" value="Unassembled WGS sequence"/>
</dbReference>
<dbReference type="RefSeq" id="WP_425457504.1">
    <property type="nucleotide sequence ID" value="NZ_VLKG01000017.1"/>
</dbReference>
<dbReference type="InterPro" id="IPR010982">
    <property type="entry name" value="Lambda_DNA-bd_dom_sf"/>
</dbReference>
<feature type="domain" description="HTH cro/C1-type" evidence="1">
    <location>
        <begin position="27"/>
        <end position="76"/>
    </location>
</feature>
<accession>A0A562HYM7</accession>
<dbReference type="Gene3D" id="1.10.260.40">
    <property type="entry name" value="lambda repressor-like DNA-binding domains"/>
    <property type="match status" value="1"/>
</dbReference>
<dbReference type="SUPFAM" id="SSF47413">
    <property type="entry name" value="lambda repressor-like DNA-binding domains"/>
    <property type="match status" value="1"/>
</dbReference>
<keyword evidence="3" id="KW-1185">Reference proteome</keyword>
<dbReference type="CDD" id="cd00093">
    <property type="entry name" value="HTH_XRE"/>
    <property type="match status" value="1"/>
</dbReference>
<gene>
    <name evidence="2" type="ORF">LX59_03034</name>
</gene>
<sequence>MSKKKPLSDDLRAECVAANALFLSKKNELKLSQKKIADALGITPAGVSLYLSAVNPLNAKFAAAFARLIKEPVEAFSPRLAQEIAAIAKGMPTEARAQNVRERSIVAASLASPKSREILEKITQAAEDGLLTDEDIELLEMMVHRIMQTKANAITDLIDDGSNTRLRNRLNAAPDTDPQQ</sequence>
<dbReference type="PROSITE" id="PS50943">
    <property type="entry name" value="HTH_CROC1"/>
    <property type="match status" value="1"/>
</dbReference>
<comment type="caution">
    <text evidence="2">The sequence shown here is derived from an EMBL/GenBank/DDBJ whole genome shotgun (WGS) entry which is preliminary data.</text>
</comment>
<organism evidence="2 3">
    <name type="scientific">Azomonas agilis</name>
    <dbReference type="NCBI Taxonomy" id="116849"/>
    <lineage>
        <taxon>Bacteria</taxon>
        <taxon>Pseudomonadati</taxon>
        <taxon>Pseudomonadota</taxon>
        <taxon>Gammaproteobacteria</taxon>
        <taxon>Pseudomonadales</taxon>
        <taxon>Pseudomonadaceae</taxon>
        <taxon>Azomonas</taxon>
    </lineage>
</organism>
<evidence type="ECO:0000313" key="3">
    <source>
        <dbReference type="Proteomes" id="UP000319627"/>
    </source>
</evidence>
<evidence type="ECO:0000259" key="1">
    <source>
        <dbReference type="PROSITE" id="PS50943"/>
    </source>
</evidence>
<proteinExistence type="predicted"/>
<dbReference type="AlphaFoldDB" id="A0A562HYM7"/>
<protein>
    <recommendedName>
        <fullName evidence="1">HTH cro/C1-type domain-containing protein</fullName>
    </recommendedName>
</protein>
<reference evidence="2 3" key="1">
    <citation type="submission" date="2019-07" db="EMBL/GenBank/DDBJ databases">
        <title>Genomic Encyclopedia of Type Strains, Phase I: the one thousand microbial genomes (KMG-I) project.</title>
        <authorList>
            <person name="Kyrpides N."/>
        </authorList>
    </citation>
    <scope>NUCLEOTIDE SEQUENCE [LARGE SCALE GENOMIC DNA]</scope>
    <source>
        <strain evidence="2 3">DSM 375</strain>
    </source>
</reference>
<dbReference type="GO" id="GO:0003677">
    <property type="term" value="F:DNA binding"/>
    <property type="evidence" value="ECO:0007669"/>
    <property type="project" value="InterPro"/>
</dbReference>
<name>A0A562HYM7_9GAMM</name>